<accession>A0AAW2MLG2</accession>
<dbReference type="Gene3D" id="2.60.40.2310">
    <property type="match status" value="1"/>
</dbReference>
<comment type="caution">
    <text evidence="2">The sequence shown here is derived from an EMBL/GenBank/DDBJ whole genome shotgun (WGS) entry which is preliminary data.</text>
</comment>
<protein>
    <recommendedName>
        <fullName evidence="1">Subtilisin-like protease fibronectin type-III domain-containing protein</fullName>
    </recommendedName>
</protein>
<evidence type="ECO:0000259" key="1">
    <source>
        <dbReference type="Pfam" id="PF17766"/>
    </source>
</evidence>
<sequence>MIQTYTRTVTNVGDPNSSYIVDVVPPPGIDVLVKPDTLSFTETNQKMQYQVTFSRSASAANNTAVQGFLAWNSSRRSVRSPIAVILQ</sequence>
<dbReference type="AlphaFoldDB" id="A0AAW2MLG2"/>
<evidence type="ECO:0000313" key="2">
    <source>
        <dbReference type="EMBL" id="KAL0331347.1"/>
    </source>
</evidence>
<reference evidence="2" key="1">
    <citation type="submission" date="2020-06" db="EMBL/GenBank/DDBJ databases">
        <authorList>
            <person name="Li T."/>
            <person name="Hu X."/>
            <person name="Zhang T."/>
            <person name="Song X."/>
            <person name="Zhang H."/>
            <person name="Dai N."/>
            <person name="Sheng W."/>
            <person name="Hou X."/>
            <person name="Wei L."/>
        </authorList>
    </citation>
    <scope>NUCLEOTIDE SEQUENCE</scope>
    <source>
        <strain evidence="2">G01</strain>
        <tissue evidence="2">Leaf</tissue>
    </source>
</reference>
<proteinExistence type="predicted"/>
<gene>
    <name evidence="2" type="ORF">Sangu_1680200</name>
</gene>
<organism evidence="2">
    <name type="scientific">Sesamum angustifolium</name>
    <dbReference type="NCBI Taxonomy" id="2727405"/>
    <lineage>
        <taxon>Eukaryota</taxon>
        <taxon>Viridiplantae</taxon>
        <taxon>Streptophyta</taxon>
        <taxon>Embryophyta</taxon>
        <taxon>Tracheophyta</taxon>
        <taxon>Spermatophyta</taxon>
        <taxon>Magnoliopsida</taxon>
        <taxon>eudicotyledons</taxon>
        <taxon>Gunneridae</taxon>
        <taxon>Pentapetalae</taxon>
        <taxon>asterids</taxon>
        <taxon>lamiids</taxon>
        <taxon>Lamiales</taxon>
        <taxon>Pedaliaceae</taxon>
        <taxon>Sesamum</taxon>
    </lineage>
</organism>
<dbReference type="EMBL" id="JACGWK010000010">
    <property type="protein sequence ID" value="KAL0331347.1"/>
    <property type="molecule type" value="Genomic_DNA"/>
</dbReference>
<reference evidence="2" key="2">
    <citation type="journal article" date="2024" name="Plant">
        <title>Genomic evolution and insights into agronomic trait innovations of Sesamum species.</title>
        <authorList>
            <person name="Miao H."/>
            <person name="Wang L."/>
            <person name="Qu L."/>
            <person name="Liu H."/>
            <person name="Sun Y."/>
            <person name="Le M."/>
            <person name="Wang Q."/>
            <person name="Wei S."/>
            <person name="Zheng Y."/>
            <person name="Lin W."/>
            <person name="Duan Y."/>
            <person name="Cao H."/>
            <person name="Xiong S."/>
            <person name="Wang X."/>
            <person name="Wei L."/>
            <person name="Li C."/>
            <person name="Ma Q."/>
            <person name="Ju M."/>
            <person name="Zhao R."/>
            <person name="Li G."/>
            <person name="Mu C."/>
            <person name="Tian Q."/>
            <person name="Mei H."/>
            <person name="Zhang T."/>
            <person name="Gao T."/>
            <person name="Zhang H."/>
        </authorList>
    </citation>
    <scope>NUCLEOTIDE SEQUENCE</scope>
    <source>
        <strain evidence="2">G01</strain>
    </source>
</reference>
<name>A0AAW2MLG2_9LAMI</name>
<dbReference type="Pfam" id="PF17766">
    <property type="entry name" value="fn3_6"/>
    <property type="match status" value="1"/>
</dbReference>
<feature type="domain" description="Subtilisin-like protease fibronectin type-III" evidence="1">
    <location>
        <begin position="3"/>
        <end position="84"/>
    </location>
</feature>
<dbReference type="InterPro" id="IPR041469">
    <property type="entry name" value="Subtilisin-like_FN3"/>
</dbReference>